<sequence length="238" mass="28230">MLNADSLKRCYDVISSLRDNKPLWIPKASLLNDLSFYKVSYNYKTKPASFIYSIIHTHSEFEEYMSVVKKSIDGYVKISDLDYCNAVWKEIIDDKYIRKSFNDAGFPFDCSIQPDRYARYVILTRLLELSNNKERFDYWHALYDFSKVEVETFENSYLQFHEKLVSIMYGYVSGELRTAYVNGVDAIKKYKLLLENLIVVEKELVFKYLFDKKIHRDIEWDMIAANEILDVLITNRND</sequence>
<organism evidence="1 2">
    <name type="scientific">Klebsiella michiganensis</name>
    <dbReference type="NCBI Taxonomy" id="1134687"/>
    <lineage>
        <taxon>Bacteria</taxon>
        <taxon>Pseudomonadati</taxon>
        <taxon>Pseudomonadota</taxon>
        <taxon>Gammaproteobacteria</taxon>
        <taxon>Enterobacterales</taxon>
        <taxon>Enterobacteriaceae</taxon>
        <taxon>Klebsiella/Raoultella group</taxon>
        <taxon>Klebsiella</taxon>
    </lineage>
</organism>
<evidence type="ECO:0000313" key="2">
    <source>
        <dbReference type="Proteomes" id="UP000234661"/>
    </source>
</evidence>
<dbReference type="AlphaFoldDB" id="A0A2J4ZM08"/>
<dbReference type="Proteomes" id="UP000234661">
    <property type="component" value="Unassembled WGS sequence"/>
</dbReference>
<dbReference type="EMBL" id="PIET01000297">
    <property type="protein sequence ID" value="PLM64084.1"/>
    <property type="molecule type" value="Genomic_DNA"/>
</dbReference>
<feature type="non-terminal residue" evidence="1">
    <location>
        <position position="238"/>
    </location>
</feature>
<evidence type="ECO:0000313" key="1">
    <source>
        <dbReference type="EMBL" id="PLM64084.1"/>
    </source>
</evidence>
<reference evidence="1 2" key="1">
    <citation type="submission" date="2017-11" db="EMBL/GenBank/DDBJ databases">
        <authorList>
            <person name="Han C.G."/>
        </authorList>
    </citation>
    <scope>NUCLEOTIDE SEQUENCE [LARGE SCALE GENOMIC DNA]</scope>
    <source>
        <strain evidence="1 2">A2</strain>
    </source>
</reference>
<accession>A0A2J4ZM08</accession>
<comment type="caution">
    <text evidence="1">The sequence shown here is derived from an EMBL/GenBank/DDBJ whole genome shotgun (WGS) entry which is preliminary data.</text>
</comment>
<reference evidence="1 2" key="2">
    <citation type="submission" date="2018-01" db="EMBL/GenBank/DDBJ databases">
        <title>Genomic study of Klebsiella pneumoniae.</title>
        <authorList>
            <person name="Yang Y."/>
            <person name="Bicalho R."/>
        </authorList>
    </citation>
    <scope>NUCLEOTIDE SEQUENCE [LARGE SCALE GENOMIC DNA]</scope>
    <source>
        <strain evidence="1 2">A2</strain>
    </source>
</reference>
<name>A0A2J4ZM08_9ENTR</name>
<protein>
    <submittedName>
        <fullName evidence="1">Uncharacterized protein</fullName>
    </submittedName>
</protein>
<proteinExistence type="predicted"/>
<gene>
    <name evidence="1" type="ORF">CWM85_12215</name>
</gene>